<dbReference type="RefSeq" id="WP_273704622.1">
    <property type="nucleotide sequence ID" value="NZ_JDST02000058.1"/>
</dbReference>
<dbReference type="STRING" id="1453999.AW06_002614"/>
<evidence type="ECO:0000313" key="5">
    <source>
        <dbReference type="Proteomes" id="UP000509684"/>
    </source>
</evidence>
<dbReference type="InterPro" id="IPR036583">
    <property type="entry name" value="23S_rRNA_IVS_sf"/>
</dbReference>
<dbReference type="NCBIfam" id="TIGR02436">
    <property type="entry name" value="four helix bundle protein"/>
    <property type="match status" value="1"/>
</dbReference>
<reference evidence="2 4" key="1">
    <citation type="submission" date="2014-02" db="EMBL/GenBank/DDBJ databases">
        <title>Expanding our view of genomic diversity in Candidatus Accumulibacter clades.</title>
        <authorList>
            <person name="Skennerton C.T."/>
            <person name="Barr J.J."/>
            <person name="Slater F.R."/>
            <person name="Bond P.L."/>
            <person name="Tyson G.W."/>
        </authorList>
    </citation>
    <scope>NUCLEOTIDE SEQUENCE [LARGE SCALE GENOMIC DNA]</scope>
    <source>
        <strain evidence="4">SK-02</strain>
    </source>
</reference>
<dbReference type="InterPro" id="IPR012657">
    <property type="entry name" value="23S_rRNA-intervening_sequence"/>
</dbReference>
<gene>
    <name evidence="3" type="primary">avd</name>
    <name evidence="2" type="ORF">AW06_002614</name>
    <name evidence="3" type="ORF">HWD57_17150</name>
</gene>
<evidence type="ECO:0000313" key="4">
    <source>
        <dbReference type="Proteomes" id="UP000021315"/>
    </source>
</evidence>
<keyword evidence="4" id="KW-1185">Reference proteome</keyword>
<organism evidence="2 4">
    <name type="scientific">Candidatus Accumulibacter cognatus</name>
    <dbReference type="NCBI Taxonomy" id="2954383"/>
    <lineage>
        <taxon>Bacteria</taxon>
        <taxon>Pseudomonadati</taxon>
        <taxon>Pseudomonadota</taxon>
        <taxon>Betaproteobacteria</taxon>
        <taxon>Candidatus Accumulibacter</taxon>
    </lineage>
</organism>
<evidence type="ECO:0000259" key="1">
    <source>
        <dbReference type="Pfam" id="PF22296"/>
    </source>
</evidence>
<protein>
    <submittedName>
        <fullName evidence="3">Diversity-generating retroelement protein Avd</fullName>
    </submittedName>
    <submittedName>
        <fullName evidence="2">Four helix bundle protein</fullName>
    </submittedName>
</protein>
<dbReference type="KEGG" id="acog:HWD57_17150"/>
<sequence>MPTTKELVIFTQTYDLLSWLLPHCERFPKNQRFVVTQRLQAAALDFQEAIFEANARHGAQRLQHLHAADAQLNKLRLYLRLARQWDWLSSGQYEHVSRLVAQVGRLLGGWIRQTASGRPGDSGREAEEFS</sequence>
<feature type="domain" description="bAvd-like" evidence="1">
    <location>
        <begin position="7"/>
        <end position="113"/>
    </location>
</feature>
<dbReference type="NCBIfam" id="NF033474">
    <property type="entry name" value="DivGenRetAVD"/>
    <property type="match status" value="1"/>
</dbReference>
<dbReference type="EMBL" id="CP058708">
    <property type="protein sequence ID" value="QLH51337.1"/>
    <property type="molecule type" value="Genomic_DNA"/>
</dbReference>
<evidence type="ECO:0000313" key="3">
    <source>
        <dbReference type="EMBL" id="QLH51337.1"/>
    </source>
</evidence>
<dbReference type="InterPro" id="IPR055360">
    <property type="entry name" value="bAvd"/>
</dbReference>
<accession>A0A080M5K7</accession>
<dbReference type="Proteomes" id="UP000021315">
    <property type="component" value="Unassembled WGS sequence"/>
</dbReference>
<dbReference type="Gene3D" id="1.20.1440.60">
    <property type="entry name" value="23S rRNA-intervening sequence"/>
    <property type="match status" value="1"/>
</dbReference>
<dbReference type="SUPFAM" id="SSF158446">
    <property type="entry name" value="IVS-encoded protein-like"/>
    <property type="match status" value="1"/>
</dbReference>
<dbReference type="Pfam" id="PF22296">
    <property type="entry name" value="bAvd"/>
    <property type="match status" value="1"/>
</dbReference>
<dbReference type="Proteomes" id="UP000509684">
    <property type="component" value="Chromosome"/>
</dbReference>
<proteinExistence type="predicted"/>
<reference evidence="3" key="3">
    <citation type="submission" date="2020-06" db="EMBL/GenBank/DDBJ databases">
        <authorList>
            <person name="Arumugam K."/>
            <person name="Besarab I."/>
            <person name="Haryono M."/>
            <person name="Bagci C."/>
            <person name="Beier S."/>
            <person name="Buchfink B."/>
            <person name="Gorska A."/>
            <person name="Qiu G."/>
            <person name="Huson D.H."/>
            <person name="Williams R.B."/>
        </authorList>
    </citation>
    <scope>NUCLEOTIDE SEQUENCE</scope>
    <source>
        <strain evidence="3">SSA1</strain>
    </source>
</reference>
<dbReference type="CDD" id="cd16376">
    <property type="entry name" value="Avd_like"/>
    <property type="match status" value="1"/>
</dbReference>
<evidence type="ECO:0000313" key="2">
    <source>
        <dbReference type="EMBL" id="KFB76296.1"/>
    </source>
</evidence>
<dbReference type="AlphaFoldDB" id="A0A080M5K7"/>
<dbReference type="EMBL" id="JDST02000058">
    <property type="protein sequence ID" value="KFB76296.1"/>
    <property type="molecule type" value="Genomic_DNA"/>
</dbReference>
<name>A0A080M5K7_9PROT</name>
<accession>A0A7D5SE37</accession>
<reference evidence="3 5" key="2">
    <citation type="journal article" date="2019" name="Microbiome">
        <title>Annotated bacterial chromosomes from frame-shift-corrected long-read metagenomic data.</title>
        <authorList>
            <person name="Arumugam K."/>
            <person name="Bagci C."/>
            <person name="Bessarab I."/>
            <person name="Beier S."/>
            <person name="Buchfink B."/>
            <person name="Gorska A."/>
            <person name="Qiu G."/>
            <person name="Huson D.H."/>
            <person name="Williams R.B.H."/>
        </authorList>
    </citation>
    <scope>NUCLEOTIDE SEQUENCE [LARGE SCALE GENOMIC DNA]</scope>
    <source>
        <strain evidence="3">SSA1</strain>
    </source>
</reference>